<evidence type="ECO:0000256" key="1">
    <source>
        <dbReference type="SAM" id="MobiDB-lite"/>
    </source>
</evidence>
<gene>
    <name evidence="3" type="ORF">GCM10022207_60250</name>
</gene>
<dbReference type="InterPro" id="IPR036388">
    <property type="entry name" value="WH-like_DNA-bd_sf"/>
</dbReference>
<evidence type="ECO:0000313" key="4">
    <source>
        <dbReference type="Proteomes" id="UP001501563"/>
    </source>
</evidence>
<evidence type="ECO:0000313" key="3">
    <source>
        <dbReference type="EMBL" id="GAA3884930.1"/>
    </source>
</evidence>
<dbReference type="Proteomes" id="UP001501563">
    <property type="component" value="Unassembled WGS sequence"/>
</dbReference>
<dbReference type="RefSeq" id="WP_331263298.1">
    <property type="nucleotide sequence ID" value="NZ_BAAAZA010000020.1"/>
</dbReference>
<feature type="compositionally biased region" description="Basic and acidic residues" evidence="1">
    <location>
        <begin position="94"/>
        <end position="105"/>
    </location>
</feature>
<evidence type="ECO:0000259" key="2">
    <source>
        <dbReference type="PROSITE" id="PS50921"/>
    </source>
</evidence>
<proteinExistence type="predicted"/>
<organism evidence="3 4">
    <name type="scientific">Streptomyces lannensis</name>
    <dbReference type="NCBI Taxonomy" id="766498"/>
    <lineage>
        <taxon>Bacteria</taxon>
        <taxon>Bacillati</taxon>
        <taxon>Actinomycetota</taxon>
        <taxon>Actinomycetes</taxon>
        <taxon>Kitasatosporales</taxon>
        <taxon>Streptomycetaceae</taxon>
        <taxon>Streptomyces</taxon>
    </lineage>
</organism>
<dbReference type="Pfam" id="PF03861">
    <property type="entry name" value="ANTAR"/>
    <property type="match status" value="1"/>
</dbReference>
<dbReference type="Gene3D" id="1.10.10.10">
    <property type="entry name" value="Winged helix-like DNA-binding domain superfamily/Winged helix DNA-binding domain"/>
    <property type="match status" value="1"/>
</dbReference>
<dbReference type="SMART" id="SM01012">
    <property type="entry name" value="ANTAR"/>
    <property type="match status" value="1"/>
</dbReference>
<keyword evidence="4" id="KW-1185">Reference proteome</keyword>
<feature type="domain" description="ANTAR" evidence="2">
    <location>
        <begin position="11"/>
        <end position="72"/>
    </location>
</feature>
<protein>
    <recommendedName>
        <fullName evidence="2">ANTAR domain-containing protein</fullName>
    </recommendedName>
</protein>
<dbReference type="InterPro" id="IPR011006">
    <property type="entry name" value="CheY-like_superfamily"/>
</dbReference>
<reference evidence="4" key="1">
    <citation type="journal article" date="2019" name="Int. J. Syst. Evol. Microbiol.">
        <title>The Global Catalogue of Microorganisms (GCM) 10K type strain sequencing project: providing services to taxonomists for standard genome sequencing and annotation.</title>
        <authorList>
            <consortium name="The Broad Institute Genomics Platform"/>
            <consortium name="The Broad Institute Genome Sequencing Center for Infectious Disease"/>
            <person name="Wu L."/>
            <person name="Ma J."/>
        </authorList>
    </citation>
    <scope>NUCLEOTIDE SEQUENCE [LARGE SCALE GENOMIC DNA]</scope>
    <source>
        <strain evidence="4">JCM 16578</strain>
    </source>
</reference>
<comment type="caution">
    <text evidence="3">The sequence shown here is derived from an EMBL/GenBank/DDBJ whole genome shotgun (WGS) entry which is preliminary data.</text>
</comment>
<dbReference type="EMBL" id="BAAAZA010000020">
    <property type="protein sequence ID" value="GAA3884930.1"/>
    <property type="molecule type" value="Genomic_DNA"/>
</dbReference>
<name>A0ABP7KQZ5_9ACTN</name>
<accession>A0ABP7KQZ5</accession>
<dbReference type="SUPFAM" id="SSF52172">
    <property type="entry name" value="CheY-like"/>
    <property type="match status" value="1"/>
</dbReference>
<sequence length="119" mass="13219">MIERGEHTDRVAVLQQEVEQLRSAVVSHALIDQAIGVVVTVGGLRPEQGWEVLKHISQHTNVKLREVARVLVQWPAGGPLPEVIRRALPRAVDHVRRTDSDHSCGGEEDEEAVLRDRAS</sequence>
<feature type="region of interest" description="Disordered" evidence="1">
    <location>
        <begin position="94"/>
        <end position="119"/>
    </location>
</feature>
<dbReference type="PROSITE" id="PS50921">
    <property type="entry name" value="ANTAR"/>
    <property type="match status" value="1"/>
</dbReference>
<dbReference type="InterPro" id="IPR005561">
    <property type="entry name" value="ANTAR"/>
</dbReference>